<dbReference type="AlphaFoldDB" id="A0A939ERN3"/>
<name>A0A939ERN3_9HYPH</name>
<sequence length="105" mass="11424">MIDYNEALALEAASAIKKHADYNGDAVSHEAFDLACECLAGAIENYNMNDGEYSGWFDGSHVVETYSENFEGIEGFSEEDYKAAEKQVGLGLQTLIAESETEEAA</sequence>
<accession>A0A939ERN3</accession>
<organism evidence="1 2">
    <name type="scientific">Roseibium limicola</name>
    <dbReference type="NCBI Taxonomy" id="2816037"/>
    <lineage>
        <taxon>Bacteria</taxon>
        <taxon>Pseudomonadati</taxon>
        <taxon>Pseudomonadota</taxon>
        <taxon>Alphaproteobacteria</taxon>
        <taxon>Hyphomicrobiales</taxon>
        <taxon>Stappiaceae</taxon>
        <taxon>Roseibium</taxon>
    </lineage>
</organism>
<proteinExistence type="predicted"/>
<protein>
    <submittedName>
        <fullName evidence="1">Uncharacterized protein</fullName>
    </submittedName>
</protein>
<comment type="caution">
    <text evidence="1">The sequence shown here is derived from an EMBL/GenBank/DDBJ whole genome shotgun (WGS) entry which is preliminary data.</text>
</comment>
<gene>
    <name evidence="1" type="ORF">J0X15_15820</name>
</gene>
<dbReference type="Proteomes" id="UP000664779">
    <property type="component" value="Unassembled WGS sequence"/>
</dbReference>
<dbReference type="EMBL" id="JAFLNF010000007">
    <property type="protein sequence ID" value="MBO0346696.1"/>
    <property type="molecule type" value="Genomic_DNA"/>
</dbReference>
<reference evidence="1" key="1">
    <citation type="submission" date="2021-03" db="EMBL/GenBank/DDBJ databases">
        <title>Roseibium sp. CAU 1637 isolated from Incheon.</title>
        <authorList>
            <person name="Kim W."/>
        </authorList>
    </citation>
    <scope>NUCLEOTIDE SEQUENCE</scope>
    <source>
        <strain evidence="1">CAU 1637</strain>
    </source>
</reference>
<dbReference type="RefSeq" id="WP_206942768.1">
    <property type="nucleotide sequence ID" value="NZ_JAFLNF010000007.1"/>
</dbReference>
<evidence type="ECO:0000313" key="1">
    <source>
        <dbReference type="EMBL" id="MBO0346696.1"/>
    </source>
</evidence>
<evidence type="ECO:0000313" key="2">
    <source>
        <dbReference type="Proteomes" id="UP000664779"/>
    </source>
</evidence>
<keyword evidence="2" id="KW-1185">Reference proteome</keyword>